<evidence type="ECO:0000313" key="5">
    <source>
        <dbReference type="EMBL" id="MBB6041285.1"/>
    </source>
</evidence>
<evidence type="ECO:0000256" key="2">
    <source>
        <dbReference type="ARBA" id="ARBA00022833"/>
    </source>
</evidence>
<dbReference type="Proteomes" id="UP000522163">
    <property type="component" value="Unassembled WGS sequence"/>
</dbReference>
<dbReference type="InterPro" id="IPR051804">
    <property type="entry name" value="Carb_Metab_Reg_Kinase/Isom"/>
</dbReference>
<evidence type="ECO:0000256" key="3">
    <source>
        <dbReference type="SAM" id="MobiDB-lite"/>
    </source>
</evidence>
<keyword evidence="1" id="KW-0479">Metal-binding</keyword>
<evidence type="ECO:0000259" key="4">
    <source>
        <dbReference type="Pfam" id="PF20511"/>
    </source>
</evidence>
<dbReference type="SUPFAM" id="SSF51182">
    <property type="entry name" value="RmlC-like cupins"/>
    <property type="match status" value="2"/>
</dbReference>
<dbReference type="PANTHER" id="PTHR42742">
    <property type="entry name" value="TRANSCRIPTIONAL REPRESSOR MPRA"/>
    <property type="match status" value="1"/>
</dbReference>
<name>A0A7W9W1W2_9FIRM</name>
<dbReference type="Pfam" id="PF20511">
    <property type="entry name" value="PMI_typeI_cat"/>
    <property type="match status" value="1"/>
</dbReference>
<dbReference type="PANTHER" id="PTHR42742:SF3">
    <property type="entry name" value="FRUCTOKINASE"/>
    <property type="match status" value="1"/>
</dbReference>
<evidence type="ECO:0000313" key="6">
    <source>
        <dbReference type="Proteomes" id="UP000522163"/>
    </source>
</evidence>
<comment type="caution">
    <text evidence="5">The sequence shown here is derived from an EMBL/GenBank/DDBJ whole genome shotgun (WGS) entry which is preliminary data.</text>
</comment>
<dbReference type="AlphaFoldDB" id="A0A7W9W1W2"/>
<accession>A0A7W9W1W2</accession>
<dbReference type="GeneID" id="85014804"/>
<dbReference type="CDD" id="cd07010">
    <property type="entry name" value="cupin_PMI_type_I_N_bac"/>
    <property type="match status" value="1"/>
</dbReference>
<dbReference type="EC" id="5.3.1.8" evidence="5"/>
<protein>
    <submittedName>
        <fullName evidence="5">Mannose-6-phosphate isomerase</fullName>
        <ecNumber evidence="5">5.3.1.8</ecNumber>
    </submittedName>
</protein>
<feature type="compositionally biased region" description="Basic and acidic residues" evidence="3">
    <location>
        <begin position="58"/>
        <end position="88"/>
    </location>
</feature>
<dbReference type="InterPro" id="IPR046457">
    <property type="entry name" value="PMI_typeI_cat"/>
</dbReference>
<keyword evidence="2" id="KW-0862">Zinc</keyword>
<sequence length="420" mass="46763">MAIGKIHPACKQYLWGGEKLIRKYGISSPNTPLAEAWVLSAHSDGDSRISFSEEELCSEGKESSEGEVCSEGKESSEGKVCSEGKESSEGESFSEEESSSEGESFAEYLKYHPEAVGSFGKAFPFFPTLIKLIDAKKALSIQVHPDDSFALSREGQYGKTEMWIVLEREEGAFLYFGFQKDYTEEEIRRAIEAENFPSLLCKVMVEPGDVFFIPAGTVHAIGAGILLAEVQQNSNLTYRVYDYGRKDAQGNTRELHVEKALEVMNRKQLSAYRQEAFKKQGKKPVGEKAAGEKAAGESATGENIYLEQIGSCEYFTVDRLFLEENAFYSGKLTEESFLSLLVLEGEGVLTVETKHAKEKHPDGSPEYKEETYSSKGQKSKCFVKKGESYFLPAEEGQWSLKGTGKFLLTFLSEKNCVRED</sequence>
<feature type="domain" description="Phosphomannose isomerase type I catalytic" evidence="4">
    <location>
        <begin position="104"/>
        <end position="148"/>
    </location>
</feature>
<dbReference type="Gene3D" id="2.60.120.10">
    <property type="entry name" value="Jelly Rolls"/>
    <property type="match status" value="2"/>
</dbReference>
<reference evidence="5 6" key="1">
    <citation type="submission" date="2020-08" db="EMBL/GenBank/DDBJ databases">
        <title>Genomic Encyclopedia of Type Strains, Phase IV (KMG-IV): sequencing the most valuable type-strain genomes for metagenomic binning, comparative biology and taxonomic classification.</title>
        <authorList>
            <person name="Goeker M."/>
        </authorList>
    </citation>
    <scope>NUCLEOTIDE SEQUENCE [LARGE SCALE GENOMIC DNA]</scope>
    <source>
        <strain evidence="5 6">DSM 17245</strain>
    </source>
</reference>
<gene>
    <name evidence="5" type="ORF">HNQ46_001262</name>
</gene>
<dbReference type="InterPro" id="IPR011051">
    <property type="entry name" value="RmlC_Cupin_sf"/>
</dbReference>
<dbReference type="GO" id="GO:0004476">
    <property type="term" value="F:mannose-6-phosphate isomerase activity"/>
    <property type="evidence" value="ECO:0007669"/>
    <property type="project" value="UniProtKB-EC"/>
</dbReference>
<keyword evidence="5" id="KW-0413">Isomerase</keyword>
<dbReference type="InterPro" id="IPR014710">
    <property type="entry name" value="RmlC-like_jellyroll"/>
</dbReference>
<dbReference type="GO" id="GO:0008270">
    <property type="term" value="F:zinc ion binding"/>
    <property type="evidence" value="ECO:0007669"/>
    <property type="project" value="InterPro"/>
</dbReference>
<feature type="region of interest" description="Disordered" evidence="3">
    <location>
        <begin position="52"/>
        <end position="100"/>
    </location>
</feature>
<dbReference type="RefSeq" id="WP_183683880.1">
    <property type="nucleotide sequence ID" value="NZ_JACHHH010000005.1"/>
</dbReference>
<proteinExistence type="predicted"/>
<evidence type="ECO:0000256" key="1">
    <source>
        <dbReference type="ARBA" id="ARBA00022723"/>
    </source>
</evidence>
<dbReference type="EMBL" id="JACHHH010000005">
    <property type="protein sequence ID" value="MBB6041285.1"/>
    <property type="molecule type" value="Genomic_DNA"/>
</dbReference>
<organism evidence="5 6">
    <name type="scientific">Oribacterium sinus</name>
    <dbReference type="NCBI Taxonomy" id="237576"/>
    <lineage>
        <taxon>Bacteria</taxon>
        <taxon>Bacillati</taxon>
        <taxon>Bacillota</taxon>
        <taxon>Clostridia</taxon>
        <taxon>Lachnospirales</taxon>
        <taxon>Lachnospiraceae</taxon>
        <taxon>Oribacterium</taxon>
    </lineage>
</organism>